<dbReference type="PANTHER" id="PTHR33375">
    <property type="entry name" value="CHROMOSOME-PARTITIONING PROTEIN PARB-RELATED"/>
    <property type="match status" value="1"/>
</dbReference>
<evidence type="ECO:0000313" key="3">
    <source>
        <dbReference type="Proteomes" id="UP000463883"/>
    </source>
</evidence>
<dbReference type="GO" id="GO:0005694">
    <property type="term" value="C:chromosome"/>
    <property type="evidence" value="ECO:0007669"/>
    <property type="project" value="TreeGrafter"/>
</dbReference>
<feature type="domain" description="ParB-like N-terminal" evidence="1">
    <location>
        <begin position="20"/>
        <end position="118"/>
    </location>
</feature>
<dbReference type="SMART" id="SM00470">
    <property type="entry name" value="ParB"/>
    <property type="match status" value="1"/>
</dbReference>
<protein>
    <submittedName>
        <fullName evidence="2">ParB N-terminal domain-containing protein</fullName>
    </submittedName>
</protein>
<dbReference type="SUPFAM" id="SSF110849">
    <property type="entry name" value="ParB/Sulfiredoxin"/>
    <property type="match status" value="1"/>
</dbReference>
<name>A0A6P1MS23_9FIRM</name>
<dbReference type="Gene3D" id="1.10.10.2830">
    <property type="match status" value="1"/>
</dbReference>
<reference evidence="2 3" key="1">
    <citation type="submission" date="2020-01" db="EMBL/GenBank/DDBJ databases">
        <title>Genomic analysis of Aminipila sp. CBA3637.</title>
        <authorList>
            <person name="Kim Y.B."/>
            <person name="Roh S.W."/>
        </authorList>
    </citation>
    <scope>NUCLEOTIDE SEQUENCE [LARGE SCALE GENOMIC DNA]</scope>
    <source>
        <strain evidence="2 3">CBA3637</strain>
    </source>
</reference>
<dbReference type="InterPro" id="IPR003115">
    <property type="entry name" value="ParB_N"/>
</dbReference>
<gene>
    <name evidence="2" type="ORF">Ami3637_16710</name>
</gene>
<evidence type="ECO:0000259" key="1">
    <source>
        <dbReference type="SMART" id="SM00470"/>
    </source>
</evidence>
<dbReference type="PANTHER" id="PTHR33375:SF1">
    <property type="entry name" value="CHROMOSOME-PARTITIONING PROTEIN PARB-RELATED"/>
    <property type="match status" value="1"/>
</dbReference>
<keyword evidence="3" id="KW-1185">Reference proteome</keyword>
<dbReference type="InterPro" id="IPR036086">
    <property type="entry name" value="ParB/Sulfiredoxin_sf"/>
</dbReference>
<accession>A0A6P1MS23</accession>
<dbReference type="GO" id="GO:0007059">
    <property type="term" value="P:chromosome segregation"/>
    <property type="evidence" value="ECO:0007669"/>
    <property type="project" value="TreeGrafter"/>
</dbReference>
<dbReference type="AlphaFoldDB" id="A0A6P1MS23"/>
<dbReference type="KEGG" id="amic:Ami3637_16710"/>
<dbReference type="Gene3D" id="3.90.1530.10">
    <property type="entry name" value="Conserved hypothetical protein from pyrococcus furiosus pfu- 392566-001, ParB domain"/>
    <property type="match status" value="1"/>
</dbReference>
<dbReference type="InterPro" id="IPR050336">
    <property type="entry name" value="Chromosome_partition/occlusion"/>
</dbReference>
<dbReference type="Proteomes" id="UP000463883">
    <property type="component" value="Chromosome"/>
</dbReference>
<proteinExistence type="predicted"/>
<sequence>MNKFLNDESRKEIKNDFKTVKISVHKLRPAPDKENFYHLDDAEIENTARSIELVGLQQNTVVKPIAGTDEYEVIAGHKRRCAVLKLVSEGKTEYEMMPCKVEESGDNIRNELILLFTNSTQRDRTDYEKMLEMKRVRELLTEYQKDKKLPGKKQDIIASLLNTNKTKVGTLSNIEKNLNENFMEEYAAGNISTSTANKVAGLDDKKQNALYESYKQTGELTANAVEDMEEIKEPDCIVEEELEGQMDIKDFPECLPKAANNEVLQDNSPAEPNKPESDDYTEQVNEVFAKDTLKKLIKLCRFITEAEALELETLAAKCEERAGKENE</sequence>
<organism evidence="2 3">
    <name type="scientific">Aminipila terrae</name>
    <dbReference type="NCBI Taxonomy" id="2697030"/>
    <lineage>
        <taxon>Bacteria</taxon>
        <taxon>Bacillati</taxon>
        <taxon>Bacillota</taxon>
        <taxon>Clostridia</taxon>
        <taxon>Peptostreptococcales</taxon>
        <taxon>Anaerovoracaceae</taxon>
        <taxon>Aminipila</taxon>
    </lineage>
</organism>
<evidence type="ECO:0000313" key="2">
    <source>
        <dbReference type="EMBL" id="QHI73805.1"/>
    </source>
</evidence>
<dbReference type="EMBL" id="CP047591">
    <property type="protein sequence ID" value="QHI73805.1"/>
    <property type="molecule type" value="Genomic_DNA"/>
</dbReference>
<dbReference type="RefSeq" id="WP_162363567.1">
    <property type="nucleotide sequence ID" value="NZ_CP047591.1"/>
</dbReference>
<dbReference type="Pfam" id="PF02195">
    <property type="entry name" value="ParB_N"/>
    <property type="match status" value="1"/>
</dbReference>